<dbReference type="EMBL" id="JTHP01000118">
    <property type="protein sequence ID" value="KJD42480.1"/>
    <property type="molecule type" value="Genomic_DNA"/>
</dbReference>
<name>A0A0D7WTJ0_9BACL</name>
<organism evidence="1 2">
    <name type="scientific">Paenibacillus terrae</name>
    <dbReference type="NCBI Taxonomy" id="159743"/>
    <lineage>
        <taxon>Bacteria</taxon>
        <taxon>Bacillati</taxon>
        <taxon>Bacillota</taxon>
        <taxon>Bacilli</taxon>
        <taxon>Bacillales</taxon>
        <taxon>Paenibacillaceae</taxon>
        <taxon>Paenibacillus</taxon>
    </lineage>
</organism>
<dbReference type="RefSeq" id="WP_044649203.1">
    <property type="nucleotide sequence ID" value="NZ_JTHP01000118.1"/>
</dbReference>
<evidence type="ECO:0000313" key="2">
    <source>
        <dbReference type="Proteomes" id="UP000032534"/>
    </source>
</evidence>
<comment type="caution">
    <text evidence="1">The sequence shown here is derived from an EMBL/GenBank/DDBJ whole genome shotgun (WGS) entry which is preliminary data.</text>
</comment>
<dbReference type="PATRIC" id="fig|159743.3.peg.6247"/>
<protein>
    <submittedName>
        <fullName evidence="1">Uncharacterized protein</fullName>
    </submittedName>
</protein>
<proteinExistence type="predicted"/>
<accession>A0A0D7WTJ0</accession>
<dbReference type="InterPro" id="IPR027417">
    <property type="entry name" value="P-loop_NTPase"/>
</dbReference>
<gene>
    <name evidence="1" type="ORF">QD47_27995</name>
</gene>
<dbReference type="SUPFAM" id="SSF52540">
    <property type="entry name" value="P-loop containing nucleoside triphosphate hydrolases"/>
    <property type="match status" value="1"/>
</dbReference>
<reference evidence="1 2" key="1">
    <citation type="submission" date="2014-11" db="EMBL/GenBank/DDBJ databases">
        <title>Draft Genome Sequences of Paenibacillus polymyxa NRRL B-30509 and Paenibacillus terrae NRRL B-30644, Strains from a Poultry Environment that Produce Tridecaptin A and Paenicidins.</title>
        <authorList>
            <person name="van Belkum M.J."/>
            <person name="Lohans C.T."/>
            <person name="Vederas J.C."/>
        </authorList>
    </citation>
    <scope>NUCLEOTIDE SEQUENCE [LARGE SCALE GENOMIC DNA]</scope>
    <source>
        <strain evidence="1 2">NRRL B-30644</strain>
    </source>
</reference>
<dbReference type="AlphaFoldDB" id="A0A0D7WTJ0"/>
<sequence length="396" mass="45557">MFSLFRNRKLQNMDIGFKKGSTKSMLLTQTDRFSHEALFGRERTGKSSIHLLRRITHDLICIARGEKRSIVIVEEKDPLLRGAEKQMNRLGISPAQVTILSACNPEYDSMWNPLLEDQAPIIVSKALVASLSVDENVRRFMERDCLWMVRLAKAFFQENVNLTHLLHLYADPRYLANVVNQIQEIADMNRNPEWSSIVDYFNNYIFLYLNHEDKGVMVPTTYPKGHLFEGLQIVISRHETLNLDLVNLLEEILSNSQLSKTLKNTSSFRIRDVFSSSKIVFVHSSLFKRGELLGNLFLNAFEMELYEKSTFEHPCFLTVDDAGTYDLSPVEFILQRGKKYKIGVSLSFQTYSKSLLSVLNQISLITVLRLGLKGTEELLHEMDRLHSSRQKNCGLI</sequence>
<evidence type="ECO:0000313" key="1">
    <source>
        <dbReference type="EMBL" id="KJD42480.1"/>
    </source>
</evidence>
<keyword evidence="2" id="KW-1185">Reference proteome</keyword>
<dbReference type="Proteomes" id="UP000032534">
    <property type="component" value="Unassembled WGS sequence"/>
</dbReference>